<protein>
    <submittedName>
        <fullName evidence="1">Uncharacterized protein</fullName>
    </submittedName>
</protein>
<reference evidence="1 2" key="1">
    <citation type="journal article" date="2008" name="Int. J. Syst. Evol. Microbiol.">
        <title>Neptunomonas japonica sp. nov., an Osedax japonicus symbiont-like bacterium isolated from sediment adjacent to sperm whale carcasses off Kagoshima, Japan.</title>
        <authorList>
            <person name="Miyazaki M."/>
            <person name="Nogi Y."/>
            <person name="Fujiwara Y."/>
            <person name="Kawato M."/>
            <person name="Kubokawa K."/>
            <person name="Horikoshi K."/>
        </authorList>
    </citation>
    <scope>NUCLEOTIDE SEQUENCE [LARGE SCALE GENOMIC DNA]</scope>
    <source>
        <strain evidence="1 2">JAMM 1380</strain>
    </source>
</reference>
<gene>
    <name evidence="1" type="ORF">NEJAP_1280</name>
</gene>
<dbReference type="AlphaFoldDB" id="A0A7R6PMN3"/>
<dbReference type="KEGG" id="njp:NEJAP_1280"/>
<evidence type="ECO:0000313" key="2">
    <source>
        <dbReference type="Proteomes" id="UP000595332"/>
    </source>
</evidence>
<dbReference type="InterPro" id="IPR008554">
    <property type="entry name" value="Glutaredoxin-like"/>
</dbReference>
<organism evidence="1 2">
    <name type="scientific">Neptunomonas japonica JAMM 1380</name>
    <dbReference type="NCBI Taxonomy" id="1441457"/>
    <lineage>
        <taxon>Bacteria</taxon>
        <taxon>Pseudomonadati</taxon>
        <taxon>Pseudomonadota</taxon>
        <taxon>Gammaproteobacteria</taxon>
        <taxon>Oceanospirillales</taxon>
        <taxon>Oceanospirillaceae</taxon>
        <taxon>Neptunomonas</taxon>
    </lineage>
</organism>
<sequence>MVGLDPERHQVDVIDIAYDDALLESYGERIPVLKNEGTQAELSWPFDAEQLERFVVLKV</sequence>
<name>A0A7R6PMN3_9GAMM</name>
<dbReference type="Proteomes" id="UP000595332">
    <property type="component" value="Chromosome"/>
</dbReference>
<dbReference type="EMBL" id="AP014546">
    <property type="protein sequence ID" value="BBB29232.1"/>
    <property type="molecule type" value="Genomic_DNA"/>
</dbReference>
<keyword evidence="2" id="KW-1185">Reference proteome</keyword>
<dbReference type="Gene3D" id="3.40.30.10">
    <property type="entry name" value="Glutaredoxin"/>
    <property type="match status" value="1"/>
</dbReference>
<dbReference type="Pfam" id="PF05768">
    <property type="entry name" value="Glrx-like"/>
    <property type="match status" value="1"/>
</dbReference>
<evidence type="ECO:0000313" key="1">
    <source>
        <dbReference type="EMBL" id="BBB29232.1"/>
    </source>
</evidence>
<proteinExistence type="predicted"/>
<accession>A0A7R6PMN3</accession>